<sequence length="124" mass="13836">MHSLHRQVNHENAVRILDYCRRNTIKHGGLFEVYSTPGQDTHMVIVNSCPEDGASDVFRPLGAFYINYLSPGSLTIENEDPEHDGMASTKRHVAAIRQVIDILVEQGLPGVEIKFNDLPALRGL</sequence>
<proteinExistence type="predicted"/>
<gene>
    <name evidence="1" type="ORF">G3M70_04990</name>
</gene>
<dbReference type="EMBL" id="CP048685">
    <property type="protein sequence ID" value="QPJ61277.1"/>
    <property type="molecule type" value="Genomic_DNA"/>
</dbReference>
<evidence type="ECO:0000313" key="2">
    <source>
        <dbReference type="Proteomes" id="UP000594688"/>
    </source>
</evidence>
<organism evidence="1 2">
    <name type="scientific">Candidatus Nitronauta litoralis</name>
    <dbReference type="NCBI Taxonomy" id="2705533"/>
    <lineage>
        <taxon>Bacteria</taxon>
        <taxon>Pseudomonadati</taxon>
        <taxon>Nitrospinota/Tectimicrobiota group</taxon>
        <taxon>Nitrospinota</taxon>
        <taxon>Nitrospinia</taxon>
        <taxon>Nitrospinales</taxon>
        <taxon>Nitrospinaceae</taxon>
        <taxon>Candidatus Nitronauta</taxon>
    </lineage>
</organism>
<dbReference type="KEGG" id="nli:G3M70_04990"/>
<name>A0A7T0BUI7_9BACT</name>
<protein>
    <submittedName>
        <fullName evidence="1">Uncharacterized protein</fullName>
    </submittedName>
</protein>
<reference evidence="1 2" key="1">
    <citation type="submission" date="2020-02" db="EMBL/GenBank/DDBJ databases">
        <title>Genomic and physiological characterization of two novel Nitrospinaceae genera.</title>
        <authorList>
            <person name="Mueller A.J."/>
            <person name="Jung M.-Y."/>
            <person name="Strachan C.R."/>
            <person name="Herbold C.W."/>
            <person name="Kirkegaard R.H."/>
            <person name="Daims H."/>
        </authorList>
    </citation>
    <scope>NUCLEOTIDE SEQUENCE [LARGE SCALE GENOMIC DNA]</scope>
    <source>
        <strain evidence="1">EB</strain>
    </source>
</reference>
<dbReference type="Proteomes" id="UP000594688">
    <property type="component" value="Chromosome"/>
</dbReference>
<accession>A0A7T0BUI7</accession>
<evidence type="ECO:0000313" key="1">
    <source>
        <dbReference type="EMBL" id="QPJ61277.1"/>
    </source>
</evidence>
<dbReference type="AlphaFoldDB" id="A0A7T0BUI7"/>